<keyword evidence="12 18" id="KW-0418">Kinase</keyword>
<evidence type="ECO:0000256" key="4">
    <source>
        <dbReference type="ARBA" id="ARBA00012513"/>
    </source>
</evidence>
<dbReference type="EMBL" id="OU015569">
    <property type="protein sequence ID" value="CAG5096950.1"/>
    <property type="molecule type" value="Genomic_DNA"/>
</dbReference>
<evidence type="ECO:0000256" key="15">
    <source>
        <dbReference type="ARBA" id="ARBA00022842"/>
    </source>
</evidence>
<evidence type="ECO:0000256" key="1">
    <source>
        <dbReference type="ARBA" id="ARBA00001946"/>
    </source>
</evidence>
<evidence type="ECO:0000256" key="19">
    <source>
        <dbReference type="SAM" id="MobiDB-lite"/>
    </source>
</evidence>
<reference evidence="21 22" key="1">
    <citation type="submission" date="2021-04" db="EMBL/GenBank/DDBJ databases">
        <authorList>
            <person name="Bliznina A."/>
        </authorList>
    </citation>
    <scope>NUCLEOTIDE SEQUENCE [LARGE SCALE GENOMIC DNA]</scope>
</reference>
<keyword evidence="8 18" id="KW-0723">Serine/threonine-protein kinase</keyword>
<dbReference type="InterPro" id="IPR018934">
    <property type="entry name" value="RIO_dom"/>
</dbReference>
<dbReference type="InterPro" id="IPR051272">
    <property type="entry name" value="RIO-type_Ser/Thr_kinase"/>
</dbReference>
<evidence type="ECO:0000256" key="18">
    <source>
        <dbReference type="PIRNR" id="PIRNR038147"/>
    </source>
</evidence>
<dbReference type="Gene3D" id="1.10.510.10">
    <property type="entry name" value="Transferase(Phosphotransferase) domain 1"/>
    <property type="match status" value="1"/>
</dbReference>
<feature type="region of interest" description="Disordered" evidence="19">
    <location>
        <begin position="1"/>
        <end position="22"/>
    </location>
</feature>
<keyword evidence="11 18" id="KW-0547">Nucleotide-binding</keyword>
<dbReference type="InterPro" id="IPR017407">
    <property type="entry name" value="Ser/Thr_kinase_Rio1"/>
</dbReference>
<evidence type="ECO:0000256" key="17">
    <source>
        <dbReference type="ARBA" id="ARBA00048679"/>
    </source>
</evidence>
<dbReference type="Gene3D" id="3.30.200.20">
    <property type="entry name" value="Phosphorylase Kinase, domain 1"/>
    <property type="match status" value="1"/>
</dbReference>
<keyword evidence="7" id="KW-0690">Ribosome biogenesis</keyword>
<feature type="compositionally biased region" description="Basic and acidic residues" evidence="19">
    <location>
        <begin position="470"/>
        <end position="480"/>
    </location>
</feature>
<accession>A0ABN7SEY3</accession>
<evidence type="ECO:0000256" key="2">
    <source>
        <dbReference type="ARBA" id="ARBA00004496"/>
    </source>
</evidence>
<dbReference type="EC" id="2.7.11.1" evidence="4 18"/>
<keyword evidence="13" id="KW-0378">Hydrolase</keyword>
<dbReference type="PIRSF" id="PIRSF038147">
    <property type="entry name" value="Ser/Thr_PK_RIO1"/>
    <property type="match status" value="1"/>
</dbReference>
<evidence type="ECO:0000256" key="7">
    <source>
        <dbReference type="ARBA" id="ARBA00022517"/>
    </source>
</evidence>
<evidence type="ECO:0000256" key="8">
    <source>
        <dbReference type="ARBA" id="ARBA00022527"/>
    </source>
</evidence>
<keyword evidence="10" id="KW-0479">Metal-binding</keyword>
<feature type="compositionally biased region" description="Acidic residues" evidence="19">
    <location>
        <begin position="445"/>
        <end position="469"/>
    </location>
</feature>
<evidence type="ECO:0000313" key="22">
    <source>
        <dbReference type="Proteomes" id="UP001158576"/>
    </source>
</evidence>
<comment type="similarity">
    <text evidence="3 18">Belongs to the protein kinase superfamily. RIO-type Ser/Thr kinase family.</text>
</comment>
<evidence type="ECO:0000256" key="13">
    <source>
        <dbReference type="ARBA" id="ARBA00022801"/>
    </source>
</evidence>
<dbReference type="Proteomes" id="UP001158576">
    <property type="component" value="Chromosome XSR"/>
</dbReference>
<comment type="cofactor">
    <cofactor evidence="1">
        <name>Mg(2+)</name>
        <dbReference type="ChEBI" id="CHEBI:18420"/>
    </cofactor>
</comment>
<sequence>MTTSGIGYAPGQFDDPDEDENELDKLQIEEMISTIVMSKLKTKREDSNAEEFELDERFIDDNEFSSYDVQSISKGAHGSFQPKHAEHKFDSRINTAMIVREQHERKQQSEQEIRRKDKSQRATTEQVLDPRTRLILQKMLQRQLLHSIHGCISTGKEANVYHALTESGAHRALKIYKTSILVFKDREKYMKGEFRWQRYCKGNPRKMVATWAEKEMRNLGRLQSAGIPSPVPLELRAHVLLMEFIGDNGVAALRLKDAAPHIKPSKWISLYLEVVKHVRTMYQTCKLVHGDLSEFNILYHKGVCYIIDVSQSVEHDHPYALDFLRFDCRNVNAFFKKQGVNVPSVREVFEFVVDLSVNNSNIDEYIDKIMTRAINRSETDLKDMEEEDKIFIEMPIPRTLSEIGFLQAEKDIKAGKDGGGSALYAIVSGLRKDMSGAAQQPNILADDESAESEGEEDNNNQNEDTDEDEIIKPEETWVHPKDRKKMTKQEMKEHKAQVKEAQREKRKHKMPKHVKKRKEKATKMKK</sequence>
<feature type="region of interest" description="Disordered" evidence="19">
    <location>
        <begin position="445"/>
        <end position="526"/>
    </location>
</feature>
<comment type="subcellular location">
    <subcellularLocation>
        <location evidence="2">Cytoplasm</location>
    </subcellularLocation>
</comment>
<gene>
    <name evidence="21" type="ORF">OKIOD_LOCUS6418</name>
</gene>
<comment type="catalytic activity">
    <reaction evidence="17 18">
        <text>L-seryl-[protein] + ATP = O-phospho-L-seryl-[protein] + ADP + H(+)</text>
        <dbReference type="Rhea" id="RHEA:17989"/>
        <dbReference type="Rhea" id="RHEA-COMP:9863"/>
        <dbReference type="Rhea" id="RHEA-COMP:11604"/>
        <dbReference type="ChEBI" id="CHEBI:15378"/>
        <dbReference type="ChEBI" id="CHEBI:29999"/>
        <dbReference type="ChEBI" id="CHEBI:30616"/>
        <dbReference type="ChEBI" id="CHEBI:83421"/>
        <dbReference type="ChEBI" id="CHEBI:456216"/>
        <dbReference type="EC" id="2.7.11.1"/>
    </reaction>
</comment>
<dbReference type="Pfam" id="PF01163">
    <property type="entry name" value="RIO1"/>
    <property type="match status" value="1"/>
</dbReference>
<evidence type="ECO:0000256" key="6">
    <source>
        <dbReference type="ARBA" id="ARBA00022490"/>
    </source>
</evidence>
<keyword evidence="9 18" id="KW-0808">Transferase</keyword>
<evidence type="ECO:0000256" key="5">
    <source>
        <dbReference type="ARBA" id="ARBA00016038"/>
    </source>
</evidence>
<dbReference type="SMART" id="SM00090">
    <property type="entry name" value="RIO"/>
    <property type="match status" value="1"/>
</dbReference>
<evidence type="ECO:0000256" key="10">
    <source>
        <dbReference type="ARBA" id="ARBA00022723"/>
    </source>
</evidence>
<evidence type="ECO:0000313" key="21">
    <source>
        <dbReference type="EMBL" id="CAG5096950.1"/>
    </source>
</evidence>
<feature type="compositionally biased region" description="Basic residues" evidence="19">
    <location>
        <begin position="504"/>
        <end position="526"/>
    </location>
</feature>
<protein>
    <recommendedName>
        <fullName evidence="5 18">Serine/threonine-protein kinase RIO1</fullName>
        <ecNumber evidence="4 18">2.7.11.1</ecNumber>
    </recommendedName>
</protein>
<dbReference type="SUPFAM" id="SSF56112">
    <property type="entry name" value="Protein kinase-like (PK-like)"/>
    <property type="match status" value="1"/>
</dbReference>
<evidence type="ECO:0000256" key="14">
    <source>
        <dbReference type="ARBA" id="ARBA00022840"/>
    </source>
</evidence>
<proteinExistence type="inferred from homology"/>
<dbReference type="CDD" id="cd05147">
    <property type="entry name" value="RIO1_euk"/>
    <property type="match status" value="1"/>
</dbReference>
<keyword evidence="22" id="KW-1185">Reference proteome</keyword>
<name>A0ABN7SEY3_OIKDI</name>
<dbReference type="InterPro" id="IPR018935">
    <property type="entry name" value="RIO_kinase_CS"/>
</dbReference>
<keyword evidence="14 18" id="KW-0067">ATP-binding</keyword>
<dbReference type="PANTHER" id="PTHR45723">
    <property type="entry name" value="SERINE/THREONINE-PROTEIN KINASE RIO1"/>
    <property type="match status" value="1"/>
</dbReference>
<dbReference type="PROSITE" id="PS01245">
    <property type="entry name" value="RIO1"/>
    <property type="match status" value="1"/>
</dbReference>
<evidence type="ECO:0000256" key="12">
    <source>
        <dbReference type="ARBA" id="ARBA00022777"/>
    </source>
</evidence>
<feature type="domain" description="RIO kinase" evidence="20">
    <location>
        <begin position="117"/>
        <end position="354"/>
    </location>
</feature>
<keyword evidence="15" id="KW-0460">Magnesium</keyword>
<dbReference type="InterPro" id="IPR000687">
    <property type="entry name" value="RIO_kinase"/>
</dbReference>
<comment type="catalytic activity">
    <reaction evidence="16 18">
        <text>L-threonyl-[protein] + ATP = O-phospho-L-threonyl-[protein] + ADP + H(+)</text>
        <dbReference type="Rhea" id="RHEA:46608"/>
        <dbReference type="Rhea" id="RHEA-COMP:11060"/>
        <dbReference type="Rhea" id="RHEA-COMP:11605"/>
        <dbReference type="ChEBI" id="CHEBI:15378"/>
        <dbReference type="ChEBI" id="CHEBI:30013"/>
        <dbReference type="ChEBI" id="CHEBI:30616"/>
        <dbReference type="ChEBI" id="CHEBI:61977"/>
        <dbReference type="ChEBI" id="CHEBI:456216"/>
        <dbReference type="EC" id="2.7.11.1"/>
    </reaction>
</comment>
<keyword evidence="6" id="KW-0963">Cytoplasm</keyword>
<evidence type="ECO:0000259" key="20">
    <source>
        <dbReference type="SMART" id="SM00090"/>
    </source>
</evidence>
<organism evidence="21 22">
    <name type="scientific">Oikopleura dioica</name>
    <name type="common">Tunicate</name>
    <dbReference type="NCBI Taxonomy" id="34765"/>
    <lineage>
        <taxon>Eukaryota</taxon>
        <taxon>Metazoa</taxon>
        <taxon>Chordata</taxon>
        <taxon>Tunicata</taxon>
        <taxon>Appendicularia</taxon>
        <taxon>Copelata</taxon>
        <taxon>Oikopleuridae</taxon>
        <taxon>Oikopleura</taxon>
    </lineage>
</organism>
<evidence type="ECO:0000256" key="3">
    <source>
        <dbReference type="ARBA" id="ARBA00009196"/>
    </source>
</evidence>
<feature type="region of interest" description="Disordered" evidence="19">
    <location>
        <begin position="102"/>
        <end position="126"/>
    </location>
</feature>
<evidence type="ECO:0000256" key="16">
    <source>
        <dbReference type="ARBA" id="ARBA00047899"/>
    </source>
</evidence>
<feature type="compositionally biased region" description="Basic and acidic residues" evidence="19">
    <location>
        <begin position="102"/>
        <end position="115"/>
    </location>
</feature>
<feature type="compositionally biased region" description="Basic and acidic residues" evidence="19">
    <location>
        <begin position="487"/>
        <end position="503"/>
    </location>
</feature>
<evidence type="ECO:0000256" key="11">
    <source>
        <dbReference type="ARBA" id="ARBA00022741"/>
    </source>
</evidence>
<evidence type="ECO:0000256" key="9">
    <source>
        <dbReference type="ARBA" id="ARBA00022679"/>
    </source>
</evidence>
<dbReference type="InterPro" id="IPR011009">
    <property type="entry name" value="Kinase-like_dom_sf"/>
</dbReference>